<evidence type="ECO:0000313" key="2">
    <source>
        <dbReference type="EMBL" id="KTW30080.1"/>
    </source>
</evidence>
<keyword evidence="1" id="KW-0812">Transmembrane</keyword>
<feature type="transmembrane region" description="Helical" evidence="1">
    <location>
        <begin position="42"/>
        <end position="60"/>
    </location>
</feature>
<keyword evidence="1" id="KW-1133">Transmembrane helix</keyword>
<dbReference type="VEuPathDB" id="FungiDB:T551_02024"/>
<dbReference type="OrthoDB" id="10457325at2759"/>
<comment type="caution">
    <text evidence="2">The sequence shown here is derived from an EMBL/GenBank/DDBJ whole genome shotgun (WGS) entry which is preliminary data.</text>
</comment>
<evidence type="ECO:0000313" key="3">
    <source>
        <dbReference type="Proteomes" id="UP000053447"/>
    </source>
</evidence>
<dbReference type="GeneID" id="28940542"/>
<keyword evidence="1" id="KW-0472">Membrane</keyword>
<dbReference type="Proteomes" id="UP000053447">
    <property type="component" value="Unassembled WGS sequence"/>
</dbReference>
<organism evidence="2 3">
    <name type="scientific">Pneumocystis jirovecii (strain RU7)</name>
    <name type="common">Human pneumocystis pneumonia agent</name>
    <dbReference type="NCBI Taxonomy" id="1408657"/>
    <lineage>
        <taxon>Eukaryota</taxon>
        <taxon>Fungi</taxon>
        <taxon>Dikarya</taxon>
        <taxon>Ascomycota</taxon>
        <taxon>Taphrinomycotina</taxon>
        <taxon>Pneumocystomycetes</taxon>
        <taxon>Pneumocystaceae</taxon>
        <taxon>Pneumocystis</taxon>
    </lineage>
</organism>
<reference evidence="3" key="1">
    <citation type="journal article" date="2016" name="Nat. Commun.">
        <title>Genome analysis of three Pneumocystis species reveals adaptation mechanisms to life exclusively in mammalian hosts.</title>
        <authorList>
            <person name="Ma L."/>
            <person name="Chen Z."/>
            <person name="Huang D.W."/>
            <person name="Kutty G."/>
            <person name="Ishihara M."/>
            <person name="Wang H."/>
            <person name="Abouelleil A."/>
            <person name="Bishop L."/>
            <person name="Davey E."/>
            <person name="Deng R."/>
            <person name="Deng X."/>
            <person name="Fan L."/>
            <person name="Fantoni G."/>
            <person name="Fitzgerald M."/>
            <person name="Gogineni E."/>
            <person name="Goldberg J.M."/>
            <person name="Handley G."/>
            <person name="Hu X."/>
            <person name="Huber C."/>
            <person name="Jiao X."/>
            <person name="Jones K."/>
            <person name="Levin J.Z."/>
            <person name="Liu Y."/>
            <person name="Macdonald P."/>
            <person name="Melnikov A."/>
            <person name="Raley C."/>
            <person name="Sassi M."/>
            <person name="Sherman B.T."/>
            <person name="Song X."/>
            <person name="Sykes S."/>
            <person name="Tran B."/>
            <person name="Walsh L."/>
            <person name="Xia Y."/>
            <person name="Yang J."/>
            <person name="Young S."/>
            <person name="Zeng Q."/>
            <person name="Zheng X."/>
            <person name="Stephens R."/>
            <person name="Nusbaum C."/>
            <person name="Birren B.W."/>
            <person name="Azadi P."/>
            <person name="Lempicki R.A."/>
            <person name="Cuomo C.A."/>
            <person name="Kovacs J.A."/>
        </authorList>
    </citation>
    <scope>NUCLEOTIDE SEQUENCE [LARGE SCALE GENOMIC DNA]</scope>
    <source>
        <strain evidence="3">RU7</strain>
    </source>
</reference>
<dbReference type="AlphaFoldDB" id="A0A0W4ZNY8"/>
<accession>A0A0W4ZNY8</accession>
<dbReference type="InterPro" id="IPR024316">
    <property type="entry name" value="APQ12"/>
</dbReference>
<dbReference type="EMBL" id="LFWA01000008">
    <property type="protein sequence ID" value="KTW30080.1"/>
    <property type="molecule type" value="Genomic_DNA"/>
</dbReference>
<protein>
    <submittedName>
        <fullName evidence="2">Uncharacterized protein</fullName>
    </submittedName>
</protein>
<feature type="transmembrane region" description="Helical" evidence="1">
    <location>
        <begin position="72"/>
        <end position="91"/>
    </location>
</feature>
<keyword evidence="3" id="KW-1185">Reference proteome</keyword>
<dbReference type="RefSeq" id="XP_018229641.1">
    <property type="nucleotide sequence ID" value="XM_018374287.1"/>
</dbReference>
<sequence length="126" mass="14717">MTFSCGFDCIFSAFLKLFQYLKQLSYRLQTLSLSPLQSLLRAYPDLTSIFLLLIILYISLYTLGRAFRKFKIFLRIVFFLAILISIIYTLLNGVSAAQAKFNNIKAYVRETAFLLIDKKHARKNRR</sequence>
<gene>
    <name evidence="2" type="ORF">T551_02024</name>
</gene>
<proteinExistence type="predicted"/>
<name>A0A0W4ZNY8_PNEJ7</name>
<evidence type="ECO:0000256" key="1">
    <source>
        <dbReference type="SAM" id="Phobius"/>
    </source>
</evidence>
<dbReference type="Pfam" id="PF12716">
    <property type="entry name" value="Apq12"/>
    <property type="match status" value="1"/>
</dbReference>